<feature type="region of interest" description="Disordered" evidence="2">
    <location>
        <begin position="499"/>
        <end position="532"/>
    </location>
</feature>
<dbReference type="GO" id="GO:0005525">
    <property type="term" value="F:GTP binding"/>
    <property type="evidence" value="ECO:0007669"/>
    <property type="project" value="UniProtKB-KW"/>
</dbReference>
<feature type="compositionally biased region" description="Basic residues" evidence="2">
    <location>
        <begin position="405"/>
        <end position="414"/>
    </location>
</feature>
<dbReference type="Pfam" id="PF00735">
    <property type="entry name" value="Septin"/>
    <property type="match status" value="3"/>
</dbReference>
<dbReference type="FunFam" id="3.40.50.300:FF:001827">
    <property type="entry name" value="Septin"/>
    <property type="match status" value="1"/>
</dbReference>
<keyword evidence="1" id="KW-0547">Nucleotide-binding</keyword>
<dbReference type="Gene3D" id="3.40.50.300">
    <property type="entry name" value="P-loop containing nucleotide triphosphate hydrolases"/>
    <property type="match status" value="1"/>
</dbReference>
<reference evidence="4 5" key="1">
    <citation type="submission" date="2023-08" db="EMBL/GenBank/DDBJ databases">
        <title>Black Yeasts Isolated from many extreme environments.</title>
        <authorList>
            <person name="Coleine C."/>
            <person name="Stajich J.E."/>
            <person name="Selbmann L."/>
        </authorList>
    </citation>
    <scope>NUCLEOTIDE SEQUENCE [LARGE SCALE GENOMIC DNA]</scope>
    <source>
        <strain evidence="4 5">CCFEE 5792</strain>
    </source>
</reference>
<evidence type="ECO:0000256" key="1">
    <source>
        <dbReference type="RuleBase" id="RU004560"/>
    </source>
</evidence>
<organism evidence="4 5">
    <name type="scientific">Exophiala bonariae</name>
    <dbReference type="NCBI Taxonomy" id="1690606"/>
    <lineage>
        <taxon>Eukaryota</taxon>
        <taxon>Fungi</taxon>
        <taxon>Dikarya</taxon>
        <taxon>Ascomycota</taxon>
        <taxon>Pezizomycotina</taxon>
        <taxon>Eurotiomycetes</taxon>
        <taxon>Chaetothyriomycetidae</taxon>
        <taxon>Chaetothyriales</taxon>
        <taxon>Herpotrichiellaceae</taxon>
        <taxon>Exophiala</taxon>
    </lineage>
</organism>
<dbReference type="EMBL" id="JAVRRD010000002">
    <property type="protein sequence ID" value="KAK5063189.1"/>
    <property type="molecule type" value="Genomic_DNA"/>
</dbReference>
<feature type="compositionally biased region" description="Polar residues" evidence="2">
    <location>
        <begin position="415"/>
        <end position="424"/>
    </location>
</feature>
<feature type="domain" description="Septin-type G" evidence="3">
    <location>
        <begin position="145"/>
        <end position="502"/>
    </location>
</feature>
<feature type="compositionally biased region" description="Acidic residues" evidence="2">
    <location>
        <begin position="365"/>
        <end position="380"/>
    </location>
</feature>
<proteinExistence type="inferred from homology"/>
<comment type="caution">
    <text evidence="4">The sequence shown here is derived from an EMBL/GenBank/DDBJ whole genome shotgun (WGS) entry which is preliminary data.</text>
</comment>
<comment type="similarity">
    <text evidence="1">Belongs to the TRAFAC class TrmE-Era-EngA-EngB-Septin-like GTPase superfamily. Septin GTPase family.</text>
</comment>
<sequence length="532" mass="59021">MTSPASLARNESQASSRRSTSLGSRLFRSKSGEALGDRKGSSSRLKKKHGDMEEQAKVTQSPPRLPGYTPQPLGIQTFGGENSHREYTNGARNAPPVPPLPSHLEKDAVDPYARTESMTHRGRYSYATSIVSTINSPRRVRRRKDPTPYNILIIGARNSGKTSFLNFLKRSLALPPRKQPGKAPEIDSPPPSARINPNYTHHYQEFEVDHERIGLTLWDSQGLDKGVVDLQLRDMSNFVESKFDDTFVEEMKVVRSPGVVDSHIHCVFLILDPSRLDENINLAEAQNTSSEGGRISKPTRIVGALDEDFDIQILKTLSKQTTVIPVISKADTITTAHMAFLKQKVSKSLKKAGLDPLEALNFAVDDSDDGGFDERQEDELSSNADTGSEAGSKSEGSDAGPPKSNGKRHSHRRQQSNLSVTDTSFPSGFEPWSIISPDKYSLESKDGPVGRQFPWGFADPHSPEHCDFVKVKEAVFGEWRSELREACREVFYERWRTNRLNRRGVPQSNGGGLPSGPRKQNSIPISLPNRAR</sequence>
<gene>
    <name evidence="4" type="ORF">LTR84_005266</name>
</gene>
<dbReference type="AlphaFoldDB" id="A0AAV9NPP3"/>
<evidence type="ECO:0000313" key="4">
    <source>
        <dbReference type="EMBL" id="KAK5063189.1"/>
    </source>
</evidence>
<protein>
    <recommendedName>
        <fullName evidence="3">Septin-type G domain-containing protein</fullName>
    </recommendedName>
</protein>
<feature type="region of interest" description="Disordered" evidence="2">
    <location>
        <begin position="1"/>
        <end position="105"/>
    </location>
</feature>
<dbReference type="PANTHER" id="PTHR18884">
    <property type="entry name" value="SEPTIN"/>
    <property type="match status" value="1"/>
</dbReference>
<dbReference type="Proteomes" id="UP001358417">
    <property type="component" value="Unassembled WGS sequence"/>
</dbReference>
<feature type="compositionally biased region" description="Low complexity" evidence="2">
    <location>
        <begin position="12"/>
        <end position="26"/>
    </location>
</feature>
<dbReference type="InterPro" id="IPR030379">
    <property type="entry name" value="G_SEPTIN_dom"/>
</dbReference>
<dbReference type="GeneID" id="89973444"/>
<keyword evidence="5" id="KW-1185">Reference proteome</keyword>
<name>A0AAV9NPP3_9EURO</name>
<accession>A0AAV9NPP3</accession>
<evidence type="ECO:0000259" key="3">
    <source>
        <dbReference type="PROSITE" id="PS51719"/>
    </source>
</evidence>
<feature type="compositionally biased region" description="Polar residues" evidence="2">
    <location>
        <begin position="381"/>
        <end position="391"/>
    </location>
</feature>
<dbReference type="InterPro" id="IPR027417">
    <property type="entry name" value="P-loop_NTPase"/>
</dbReference>
<feature type="compositionally biased region" description="Polar residues" evidence="2">
    <location>
        <begin position="1"/>
        <end position="11"/>
    </location>
</feature>
<dbReference type="PROSITE" id="PS51719">
    <property type="entry name" value="G_SEPTIN"/>
    <property type="match status" value="1"/>
</dbReference>
<keyword evidence="1" id="KW-0342">GTP-binding</keyword>
<feature type="region of interest" description="Disordered" evidence="2">
    <location>
        <begin position="365"/>
        <end position="424"/>
    </location>
</feature>
<evidence type="ECO:0000313" key="5">
    <source>
        <dbReference type="Proteomes" id="UP001358417"/>
    </source>
</evidence>
<dbReference type="SUPFAM" id="SSF52540">
    <property type="entry name" value="P-loop containing nucleoside triphosphate hydrolases"/>
    <property type="match status" value="1"/>
</dbReference>
<dbReference type="RefSeq" id="XP_064711461.1">
    <property type="nucleotide sequence ID" value="XM_064848837.1"/>
</dbReference>
<evidence type="ECO:0000256" key="2">
    <source>
        <dbReference type="SAM" id="MobiDB-lite"/>
    </source>
</evidence>